<dbReference type="EMBL" id="JAGIZB010000007">
    <property type="protein sequence ID" value="MBP0444876.1"/>
    <property type="molecule type" value="Genomic_DNA"/>
</dbReference>
<dbReference type="SUPFAM" id="SSF53850">
    <property type="entry name" value="Periplasmic binding protein-like II"/>
    <property type="match status" value="1"/>
</dbReference>
<dbReference type="Pfam" id="PF04069">
    <property type="entry name" value="OpuAC"/>
    <property type="match status" value="1"/>
</dbReference>
<feature type="chain" id="PRO_5047053409" evidence="1">
    <location>
        <begin position="26"/>
        <end position="308"/>
    </location>
</feature>
<keyword evidence="4" id="KW-1185">Reference proteome</keyword>
<protein>
    <submittedName>
        <fullName evidence="3">ABC transporter substrate-binding protein</fullName>
    </submittedName>
</protein>
<dbReference type="Gene3D" id="3.40.190.10">
    <property type="entry name" value="Periplasmic binding protein-like II"/>
    <property type="match status" value="1"/>
</dbReference>
<evidence type="ECO:0000313" key="4">
    <source>
        <dbReference type="Proteomes" id="UP000681594"/>
    </source>
</evidence>
<dbReference type="CDD" id="cd13616">
    <property type="entry name" value="PBP2_OsmF"/>
    <property type="match status" value="1"/>
</dbReference>
<reference evidence="3 4" key="1">
    <citation type="submission" date="2021-03" db="EMBL/GenBank/DDBJ databases">
        <authorList>
            <person name="So Y."/>
        </authorList>
    </citation>
    <scope>NUCLEOTIDE SEQUENCE [LARGE SCALE GENOMIC DNA]</scope>
    <source>
        <strain evidence="3 4">SSH11</strain>
    </source>
</reference>
<name>A0ABS4ACY6_9PROT</name>
<comment type="caution">
    <text evidence="3">The sequence shown here is derived from an EMBL/GenBank/DDBJ whole genome shotgun (WGS) entry which is preliminary data.</text>
</comment>
<proteinExistence type="predicted"/>
<dbReference type="Proteomes" id="UP000681594">
    <property type="component" value="Unassembled WGS sequence"/>
</dbReference>
<accession>A0ABS4ACY6</accession>
<evidence type="ECO:0000259" key="2">
    <source>
        <dbReference type="Pfam" id="PF04069"/>
    </source>
</evidence>
<feature type="domain" description="ABC-type glycine betaine transport system substrate-binding" evidence="2">
    <location>
        <begin position="29"/>
        <end position="302"/>
    </location>
</feature>
<dbReference type="InterPro" id="IPR007210">
    <property type="entry name" value="ABC_Gly_betaine_transp_sub-bd"/>
</dbReference>
<evidence type="ECO:0000313" key="3">
    <source>
        <dbReference type="EMBL" id="MBP0444876.1"/>
    </source>
</evidence>
<sequence>MMPASPTRRALLGTALALPALSAHAQERPVTVASKLDTEGAMLGQLILQVLEARGVPVRARLQLGPTRILRQAILSGEIDLYPEYTGNGAFFFQQEDDPAWHSAERGYARVRELDQQRNDLVWLRPAAANNSWAIAMREDAAQGAGLRTLEDLAAHLGRGGAFKLAASAEFVESPAALPAFQRAYGFTLQPSQLLVLSGGDTAVTMRAAAEGLNGVNAAMVYGTDGAIAALSLRVLEDTKGAQIVYAPAPVVRGEVARRLPQLQEWLGPVFESLTLPRLQALNARIVVEGRPVRDVAREHLRSLGLTG</sequence>
<keyword evidence="1" id="KW-0732">Signal</keyword>
<dbReference type="Gene3D" id="3.40.190.120">
    <property type="entry name" value="Osmoprotection protein (prox), domain 2"/>
    <property type="match status" value="1"/>
</dbReference>
<feature type="signal peptide" evidence="1">
    <location>
        <begin position="1"/>
        <end position="25"/>
    </location>
</feature>
<organism evidence="3 4">
    <name type="scientific">Pararoseomonas baculiformis</name>
    <dbReference type="NCBI Taxonomy" id="2820812"/>
    <lineage>
        <taxon>Bacteria</taxon>
        <taxon>Pseudomonadati</taxon>
        <taxon>Pseudomonadota</taxon>
        <taxon>Alphaproteobacteria</taxon>
        <taxon>Acetobacterales</taxon>
        <taxon>Acetobacteraceae</taxon>
        <taxon>Pararoseomonas</taxon>
    </lineage>
</organism>
<gene>
    <name evidence="3" type="ORF">J8J14_08775</name>
</gene>
<evidence type="ECO:0000256" key="1">
    <source>
        <dbReference type="SAM" id="SignalP"/>
    </source>
</evidence>